<organism evidence="1 2">
    <name type="scientific">Trueperella pyogenes</name>
    <dbReference type="NCBI Taxonomy" id="1661"/>
    <lineage>
        <taxon>Bacteria</taxon>
        <taxon>Bacillati</taxon>
        <taxon>Actinomycetota</taxon>
        <taxon>Actinomycetes</taxon>
        <taxon>Actinomycetales</taxon>
        <taxon>Actinomycetaceae</taxon>
        <taxon>Trueperella</taxon>
    </lineage>
</organism>
<dbReference type="Proteomes" id="UP001555100">
    <property type="component" value="Unassembled WGS sequence"/>
</dbReference>
<dbReference type="EMBL" id="JBAGNM010000015">
    <property type="protein sequence ID" value="MEW6955259.1"/>
    <property type="molecule type" value="Genomic_DNA"/>
</dbReference>
<accession>A0ABV3NDG0</accession>
<keyword evidence="2" id="KW-1185">Reference proteome</keyword>
<evidence type="ECO:0000313" key="1">
    <source>
        <dbReference type="EMBL" id="MEW6955259.1"/>
    </source>
</evidence>
<sequence>QPPHPQRLDRTLTTRRHKQRFWVLARNLHALSVEFISNNQYPSRDRPDALPTLISISTA</sequence>
<reference evidence="1 2" key="1">
    <citation type="submission" date="2024-01" db="EMBL/GenBank/DDBJ databases">
        <title>Genomic analysis and antimicrobial resistance profiles of Trueperella pyogenes isolated from domestic and wild animals.</title>
        <authorList>
            <person name="Magossi G."/>
            <person name="Gzyl K.E."/>
            <person name="Holman D.B."/>
            <person name="Amat S."/>
        </authorList>
    </citation>
    <scope>NUCLEOTIDE SEQUENCE [LARGE SCALE GENOMIC DNA]</scope>
    <source>
        <strain evidence="1 2">1494</strain>
    </source>
</reference>
<protein>
    <submittedName>
        <fullName evidence="1">Uncharacterized protein</fullName>
    </submittedName>
</protein>
<evidence type="ECO:0000313" key="2">
    <source>
        <dbReference type="Proteomes" id="UP001555100"/>
    </source>
</evidence>
<dbReference type="RefSeq" id="WP_367246329.1">
    <property type="nucleotide sequence ID" value="NZ_JBAGNM010000015.1"/>
</dbReference>
<comment type="caution">
    <text evidence="1">The sequence shown here is derived from an EMBL/GenBank/DDBJ whole genome shotgun (WGS) entry which is preliminary data.</text>
</comment>
<gene>
    <name evidence="1" type="ORF">V3M73_09545</name>
</gene>
<feature type="non-terminal residue" evidence="1">
    <location>
        <position position="1"/>
    </location>
</feature>
<name>A0ABV3NDG0_9ACTO</name>
<proteinExistence type="predicted"/>